<evidence type="ECO:0000313" key="3">
    <source>
        <dbReference type="Proteomes" id="UP001590951"/>
    </source>
</evidence>
<evidence type="ECO:0008006" key="4">
    <source>
        <dbReference type="Google" id="ProtNLM"/>
    </source>
</evidence>
<accession>A0ABR4AUY0</accession>
<evidence type="ECO:0000256" key="1">
    <source>
        <dbReference type="SAM" id="MobiDB-lite"/>
    </source>
</evidence>
<feature type="compositionally biased region" description="Basic and acidic residues" evidence="1">
    <location>
        <begin position="717"/>
        <end position="727"/>
    </location>
</feature>
<feature type="region of interest" description="Disordered" evidence="1">
    <location>
        <begin position="705"/>
        <end position="727"/>
    </location>
</feature>
<proteinExistence type="predicted"/>
<name>A0ABR4AUY0_9LECA</name>
<dbReference type="InterPro" id="IPR011009">
    <property type="entry name" value="Kinase-like_dom_sf"/>
</dbReference>
<evidence type="ECO:0000313" key="2">
    <source>
        <dbReference type="EMBL" id="KAL2048948.1"/>
    </source>
</evidence>
<protein>
    <recommendedName>
        <fullName evidence="4">Protein kinase domain-containing protein</fullName>
    </recommendedName>
</protein>
<reference evidence="2 3" key="1">
    <citation type="submission" date="2024-09" db="EMBL/GenBank/DDBJ databases">
        <title>Rethinking Asexuality: The Enigmatic Case of Functional Sexual Genes in Lepraria (Stereocaulaceae).</title>
        <authorList>
            <person name="Doellman M."/>
            <person name="Sun Y."/>
            <person name="Barcenas-Pena A."/>
            <person name="Lumbsch H.T."/>
            <person name="Grewe F."/>
        </authorList>
    </citation>
    <scope>NUCLEOTIDE SEQUENCE [LARGE SCALE GENOMIC DNA]</scope>
    <source>
        <strain evidence="2 3">Grewe 0041</strain>
    </source>
</reference>
<feature type="compositionally biased region" description="Basic and acidic residues" evidence="1">
    <location>
        <begin position="20"/>
        <end position="48"/>
    </location>
</feature>
<comment type="caution">
    <text evidence="2">The sequence shown here is derived from an EMBL/GenBank/DDBJ whole genome shotgun (WGS) entry which is preliminary data.</text>
</comment>
<dbReference type="SUPFAM" id="SSF56112">
    <property type="entry name" value="Protein kinase-like (PK-like)"/>
    <property type="match status" value="1"/>
</dbReference>
<feature type="region of interest" description="Disordered" evidence="1">
    <location>
        <begin position="438"/>
        <end position="491"/>
    </location>
</feature>
<dbReference type="EMBL" id="JBHFEH010000075">
    <property type="protein sequence ID" value="KAL2048948.1"/>
    <property type="molecule type" value="Genomic_DNA"/>
</dbReference>
<organism evidence="2 3">
    <name type="scientific">Lepraria finkii</name>
    <dbReference type="NCBI Taxonomy" id="1340010"/>
    <lineage>
        <taxon>Eukaryota</taxon>
        <taxon>Fungi</taxon>
        <taxon>Dikarya</taxon>
        <taxon>Ascomycota</taxon>
        <taxon>Pezizomycotina</taxon>
        <taxon>Lecanoromycetes</taxon>
        <taxon>OSLEUM clade</taxon>
        <taxon>Lecanoromycetidae</taxon>
        <taxon>Lecanorales</taxon>
        <taxon>Lecanorineae</taxon>
        <taxon>Stereocaulaceae</taxon>
        <taxon>Lepraria</taxon>
    </lineage>
</organism>
<feature type="region of interest" description="Disordered" evidence="1">
    <location>
        <begin position="1"/>
        <end position="48"/>
    </location>
</feature>
<dbReference type="Proteomes" id="UP001590951">
    <property type="component" value="Unassembled WGS sequence"/>
</dbReference>
<keyword evidence="3" id="KW-1185">Reference proteome</keyword>
<gene>
    <name evidence="2" type="ORF">ABVK25_010801</name>
</gene>
<sequence length="727" mass="82563">MADTSSQVRILREQLQQAESRAEQERQRAEQERQHAEQERQRAEEKEEQIRRTTFEELLESCHLLSECFSVQTDKSLSTQGSTTSPKGKSCPTMLQPWLEFPSVQQKAFDEVYSILHPPNDTAPRLFSPLLHIEELGRIMPGRKIASEEDLKLFQHSAVENFVADIISTLANDPVYSKGLPLGQGVTFENHTNTLTDMAEDVRTRLQLSSSSSNPRRPPIYADQICAYKNEDGQTDTLFIIEYKAPHKLTKEVLRAGLRAMDVPKEAINRPTIPTDLHEKFNYNADRLVAAAATQPYSYMLESGVEYSCIITGEAMVFLWIKADDSNTLYYHLAEPNEEVSADDGFGFQHPLTAIGQLLSFCLMALRSTRRNELWRNTSIENAQTWSEDWEEILRNIPREDRKLDPPPSVFKARIYPIPERSPYHLRKKKLVSYRSGCSPENERICDDRDDPAEGPGDGPESINTPSKRGGTNKRGNRGRDTQGSSSAGKQHRYCTQGCLHGLVWGSALDENCPNTELHRQGKNIHTHLLSKQQFGAMVQQQLAETLDRNCTDLKIQGSRGALFQITLASYGYTLVGKGTRDVFVPDLEHEGRMYDRLKSIQGKMIPVYLGSIDLDRPWLDLGVRIIHMLLMSWGGERVDKVEGVRNFEKDVIRFEGEIARLGVQHRDLRLPNILWNEEVDGVMFIDLERASEIATRTLQEVSVNERKRKRSGTGMEKGRPDAVTHS</sequence>